<reference evidence="1 2" key="1">
    <citation type="submission" date="2023-02" db="EMBL/GenBank/DDBJ databases">
        <title>Bacterial whole genomic sequence of Curvibacter sp. HBC61.</title>
        <authorList>
            <person name="Le V."/>
            <person name="Ko S.-R."/>
            <person name="Ahn C.-Y."/>
            <person name="Oh H.-M."/>
        </authorList>
    </citation>
    <scope>NUCLEOTIDE SEQUENCE [LARGE SCALE GENOMIC DNA]</scope>
    <source>
        <strain evidence="1 2">HBC61</strain>
    </source>
</reference>
<proteinExistence type="predicted"/>
<dbReference type="Proteomes" id="UP001528673">
    <property type="component" value="Unassembled WGS sequence"/>
</dbReference>
<protein>
    <submittedName>
        <fullName evidence="1">Uncharacterized protein</fullName>
    </submittedName>
</protein>
<dbReference type="RefSeq" id="WP_273949184.1">
    <property type="nucleotide sequence ID" value="NZ_JAQSIP010000002.1"/>
</dbReference>
<evidence type="ECO:0000313" key="1">
    <source>
        <dbReference type="EMBL" id="MDD0837875.1"/>
    </source>
</evidence>
<keyword evidence="2" id="KW-1185">Reference proteome</keyword>
<evidence type="ECO:0000313" key="2">
    <source>
        <dbReference type="Proteomes" id="UP001528673"/>
    </source>
</evidence>
<gene>
    <name evidence="1" type="ORF">PSQ40_04755</name>
</gene>
<dbReference type="EMBL" id="JAQSIP010000002">
    <property type="protein sequence ID" value="MDD0837875.1"/>
    <property type="molecule type" value="Genomic_DNA"/>
</dbReference>
<accession>A0ABT5MVE8</accession>
<organism evidence="1 2">
    <name type="scientific">Curvibacter cyanobacteriorum</name>
    <dbReference type="NCBI Taxonomy" id="3026422"/>
    <lineage>
        <taxon>Bacteria</taxon>
        <taxon>Pseudomonadati</taxon>
        <taxon>Pseudomonadota</taxon>
        <taxon>Betaproteobacteria</taxon>
        <taxon>Burkholderiales</taxon>
        <taxon>Comamonadaceae</taxon>
        <taxon>Curvibacter</taxon>
    </lineage>
</organism>
<comment type="caution">
    <text evidence="1">The sequence shown here is derived from an EMBL/GenBank/DDBJ whole genome shotgun (WGS) entry which is preliminary data.</text>
</comment>
<name>A0ABT5MVE8_9BURK</name>
<sequence>MAVNGIEIKPGQKWRTRGGWEVFVEGIDNDPEYPVNCSDGCRRTLIGRELLHKLSRFDFFKLIEDAPAAAPRTTTESFAPTLRDEFAKAALAALIGHEGKDDINRGAKAVPTLAKWAYEYADAMLEARTKVPESPKPIEATLDPAPEPAKPALDRCPGNLPKCKWVDSSNGPGQVCITCGDTIPF</sequence>